<comment type="caution">
    <text evidence="2">The sequence shown here is derived from an EMBL/GenBank/DDBJ whole genome shotgun (WGS) entry which is preliminary data.</text>
</comment>
<dbReference type="VEuPathDB" id="FungiDB:SPSK_08174"/>
<dbReference type="EMBL" id="AXCR01000004">
    <property type="protein sequence ID" value="KJR88629.1"/>
    <property type="molecule type" value="Genomic_DNA"/>
</dbReference>
<name>A0A0F2MHV0_SPOSC</name>
<dbReference type="GeneID" id="27670089"/>
<keyword evidence="1" id="KW-0472">Membrane</keyword>
<dbReference type="RefSeq" id="XP_016591305.1">
    <property type="nucleotide sequence ID" value="XM_016734812.1"/>
</dbReference>
<gene>
    <name evidence="2" type="ORF">SPSK_08174</name>
</gene>
<dbReference type="AlphaFoldDB" id="A0A0F2MHV0"/>
<organism evidence="2 3">
    <name type="scientific">Sporothrix schenckii 1099-18</name>
    <dbReference type="NCBI Taxonomy" id="1397361"/>
    <lineage>
        <taxon>Eukaryota</taxon>
        <taxon>Fungi</taxon>
        <taxon>Dikarya</taxon>
        <taxon>Ascomycota</taxon>
        <taxon>Pezizomycotina</taxon>
        <taxon>Sordariomycetes</taxon>
        <taxon>Sordariomycetidae</taxon>
        <taxon>Ophiostomatales</taxon>
        <taxon>Ophiostomataceae</taxon>
        <taxon>Sporothrix</taxon>
    </lineage>
</organism>
<evidence type="ECO:0000313" key="3">
    <source>
        <dbReference type="Proteomes" id="UP000033710"/>
    </source>
</evidence>
<proteinExistence type="predicted"/>
<protein>
    <submittedName>
        <fullName evidence="2">Uncharacterized protein</fullName>
    </submittedName>
</protein>
<evidence type="ECO:0000256" key="1">
    <source>
        <dbReference type="SAM" id="Phobius"/>
    </source>
</evidence>
<dbReference type="KEGG" id="ssck:SPSK_08174"/>
<sequence>MSDKDGGQTRHASPKNRQRRVCAVAEEKGVLAGCSVQGVFLWWYKGPATTQKDDTERGLLVEKKKVKIEEEYVESALRRFFACLVCTKLCVAWFGLTLFS</sequence>
<dbReference type="Proteomes" id="UP000033710">
    <property type="component" value="Unassembled WGS sequence"/>
</dbReference>
<keyword evidence="1" id="KW-0812">Transmembrane</keyword>
<reference evidence="2 3" key="1">
    <citation type="journal article" date="2014" name="BMC Genomics">
        <title>Comparative genomics of the major fungal agents of human and animal Sporotrichosis: Sporothrix schenckii and Sporothrix brasiliensis.</title>
        <authorList>
            <person name="Teixeira M.M."/>
            <person name="de Almeida L.G."/>
            <person name="Kubitschek-Barreira P."/>
            <person name="Alves F.L."/>
            <person name="Kioshima E.S."/>
            <person name="Abadio A.K."/>
            <person name="Fernandes L."/>
            <person name="Derengowski L.S."/>
            <person name="Ferreira K.S."/>
            <person name="Souza R.C."/>
            <person name="Ruiz J.C."/>
            <person name="de Andrade N.C."/>
            <person name="Paes H.C."/>
            <person name="Nicola A.M."/>
            <person name="Albuquerque P."/>
            <person name="Gerber A.L."/>
            <person name="Martins V.P."/>
            <person name="Peconick L.D."/>
            <person name="Neto A.V."/>
            <person name="Chaucanez C.B."/>
            <person name="Silva P.A."/>
            <person name="Cunha O.L."/>
            <person name="de Oliveira F.F."/>
            <person name="dos Santos T.C."/>
            <person name="Barros A.L."/>
            <person name="Soares M.A."/>
            <person name="de Oliveira L.M."/>
            <person name="Marini M.M."/>
            <person name="Villalobos-Duno H."/>
            <person name="Cunha M.M."/>
            <person name="de Hoog S."/>
            <person name="da Silveira J.F."/>
            <person name="Henrissat B."/>
            <person name="Nino-Vega G.A."/>
            <person name="Cisalpino P.S."/>
            <person name="Mora-Montes H.M."/>
            <person name="Almeida S.R."/>
            <person name="Stajich J.E."/>
            <person name="Lopes-Bezerra L.M."/>
            <person name="Vasconcelos A.T."/>
            <person name="Felipe M.S."/>
        </authorList>
    </citation>
    <scope>NUCLEOTIDE SEQUENCE [LARGE SCALE GENOMIC DNA]</scope>
    <source>
        <strain evidence="2 3">1099-18</strain>
    </source>
</reference>
<feature type="transmembrane region" description="Helical" evidence="1">
    <location>
        <begin position="80"/>
        <end position="99"/>
    </location>
</feature>
<reference evidence="2 3" key="2">
    <citation type="journal article" date="2015" name="Eukaryot. Cell">
        <title>Asexual propagation of a virulent clone complex in a human and feline outbreak of sporotrichosis.</title>
        <authorList>
            <person name="Teixeira Mde M."/>
            <person name="Rodrigues A.M."/>
            <person name="Tsui C.K."/>
            <person name="de Almeida L.G."/>
            <person name="Van Diepeningen A.D."/>
            <person name="van den Ende B.G."/>
            <person name="Fernandes G.F."/>
            <person name="Kano R."/>
            <person name="Hamelin R.C."/>
            <person name="Lopes-Bezerra L.M."/>
            <person name="Vasconcelos A.T."/>
            <person name="de Hoog S."/>
            <person name="de Camargo Z.P."/>
            <person name="Felipe M.S."/>
        </authorList>
    </citation>
    <scope>NUCLEOTIDE SEQUENCE [LARGE SCALE GENOMIC DNA]</scope>
    <source>
        <strain evidence="2 3">1099-18</strain>
    </source>
</reference>
<evidence type="ECO:0000313" key="2">
    <source>
        <dbReference type="EMBL" id="KJR88629.1"/>
    </source>
</evidence>
<accession>A0A0F2MHV0</accession>
<keyword evidence="1" id="KW-1133">Transmembrane helix</keyword>